<gene>
    <name evidence="1" type="ORF">ADUPG1_011879</name>
</gene>
<proteinExistence type="predicted"/>
<keyword evidence="2" id="KW-1185">Reference proteome</keyword>
<organism evidence="1 2">
    <name type="scientific">Aduncisulcus paluster</name>
    <dbReference type="NCBI Taxonomy" id="2918883"/>
    <lineage>
        <taxon>Eukaryota</taxon>
        <taxon>Metamonada</taxon>
        <taxon>Carpediemonas-like organisms</taxon>
        <taxon>Aduncisulcus</taxon>
    </lineage>
</organism>
<name>A0ABQ5JXH7_9EUKA</name>
<reference evidence="1" key="1">
    <citation type="submission" date="2022-03" db="EMBL/GenBank/DDBJ databases">
        <title>Draft genome sequence of Aduncisulcus paluster, a free-living microaerophilic Fornicata.</title>
        <authorList>
            <person name="Yuyama I."/>
            <person name="Kume K."/>
            <person name="Tamura T."/>
            <person name="Inagaki Y."/>
            <person name="Hashimoto T."/>
        </authorList>
    </citation>
    <scope>NUCLEOTIDE SEQUENCE</scope>
    <source>
        <strain evidence="1">NY0171</strain>
    </source>
</reference>
<comment type="caution">
    <text evidence="1">The sequence shown here is derived from an EMBL/GenBank/DDBJ whole genome shotgun (WGS) entry which is preliminary data.</text>
</comment>
<sequence>MALSFRQHGGFSFVFKTARFLAILFLEERTFPPSIVPASPVRSGSCGTVLNLFNKTPVGIWHPLTVVKGPFTRPGLFIYPIRPRKSIEYTTLPALFLAFIFDVTFVLNVAENELGSGLEGLLFDSNPKDESVKGKKGIFRVVGSAPVMLHKFVSNEQLQKSLAELHSTTNATKHLPIRAKEKDEETWDLIPTSGGIGLSLQAQPMQKTKSWRLDALKQEVNSILGRDGSVSFNDLMEQTRAAKTKLMTVLKDIERKNDRGEWELKLKF</sequence>
<evidence type="ECO:0000313" key="2">
    <source>
        <dbReference type="Proteomes" id="UP001057375"/>
    </source>
</evidence>
<dbReference type="EMBL" id="BQXS01012313">
    <property type="protein sequence ID" value="GKT21354.1"/>
    <property type="molecule type" value="Genomic_DNA"/>
</dbReference>
<protein>
    <submittedName>
        <fullName evidence="1">Uncharacterized protein</fullName>
    </submittedName>
</protein>
<dbReference type="Proteomes" id="UP001057375">
    <property type="component" value="Unassembled WGS sequence"/>
</dbReference>
<accession>A0ABQ5JXH7</accession>
<evidence type="ECO:0000313" key="1">
    <source>
        <dbReference type="EMBL" id="GKT21354.1"/>
    </source>
</evidence>